<dbReference type="SUPFAM" id="SSF88946">
    <property type="entry name" value="Sigma2 domain of RNA polymerase sigma factors"/>
    <property type="match status" value="1"/>
</dbReference>
<protein>
    <submittedName>
        <fullName evidence="8">Sigma-70 family RNA polymerase sigma factor</fullName>
    </submittedName>
</protein>
<dbReference type="PANTHER" id="PTHR43133:SF62">
    <property type="entry name" value="RNA POLYMERASE SIGMA FACTOR SIGZ"/>
    <property type="match status" value="1"/>
</dbReference>
<feature type="domain" description="RNA polymerase sigma-70 region 4" evidence="7">
    <location>
        <begin position="168"/>
        <end position="217"/>
    </location>
</feature>
<dbReference type="InterPro" id="IPR013325">
    <property type="entry name" value="RNA_pol_sigma_r2"/>
</dbReference>
<dbReference type="Pfam" id="PF04545">
    <property type="entry name" value="Sigma70_r4"/>
    <property type="match status" value="1"/>
</dbReference>
<dbReference type="SUPFAM" id="SSF88659">
    <property type="entry name" value="Sigma3 and sigma4 domains of RNA polymerase sigma factors"/>
    <property type="match status" value="1"/>
</dbReference>
<sequence>MNLDLCPTLPAEPALAAFRAVHDIRYHTPVLRGLMKDISRPEPKDDVGRMIVRVGMSGDMEAFEQIFRAYAPRVRAFMMQRVRDPQISEELMQETMVMIWRKAAQFDPVKGSPGAWIFTIARNLRIDSYRRSRQPDFDPNDPAFVPDTGRSADDAVEAHDEEQRLHTALTGLPPEQHDLLKLAFFEEVSHSEIAERLGLPLGTVKSRIRLAFSKLRAALGDRP</sequence>
<evidence type="ECO:0000256" key="4">
    <source>
        <dbReference type="ARBA" id="ARBA00023125"/>
    </source>
</evidence>
<keyword evidence="9" id="KW-1185">Reference proteome</keyword>
<dbReference type="CDD" id="cd06171">
    <property type="entry name" value="Sigma70_r4"/>
    <property type="match status" value="1"/>
</dbReference>
<evidence type="ECO:0000256" key="2">
    <source>
        <dbReference type="ARBA" id="ARBA00023015"/>
    </source>
</evidence>
<dbReference type="EMBL" id="JBHSNB010000002">
    <property type="protein sequence ID" value="MFC5585350.1"/>
    <property type="molecule type" value="Genomic_DNA"/>
</dbReference>
<dbReference type="PANTHER" id="PTHR43133">
    <property type="entry name" value="RNA POLYMERASE ECF-TYPE SIGMA FACTO"/>
    <property type="match status" value="1"/>
</dbReference>
<evidence type="ECO:0000259" key="6">
    <source>
        <dbReference type="Pfam" id="PF04542"/>
    </source>
</evidence>
<organism evidence="8 9">
    <name type="scientific">Nitratireductor kimnyeongensis</name>
    <dbReference type="NCBI Taxonomy" id="430679"/>
    <lineage>
        <taxon>Bacteria</taxon>
        <taxon>Pseudomonadati</taxon>
        <taxon>Pseudomonadota</taxon>
        <taxon>Alphaproteobacteria</taxon>
        <taxon>Hyphomicrobiales</taxon>
        <taxon>Phyllobacteriaceae</taxon>
        <taxon>Nitratireductor</taxon>
    </lineage>
</organism>
<dbReference type="Gene3D" id="1.10.1740.10">
    <property type="match status" value="1"/>
</dbReference>
<reference evidence="9" key="1">
    <citation type="journal article" date="2019" name="Int. J. Syst. Evol. Microbiol.">
        <title>The Global Catalogue of Microorganisms (GCM) 10K type strain sequencing project: providing services to taxonomists for standard genome sequencing and annotation.</title>
        <authorList>
            <consortium name="The Broad Institute Genomics Platform"/>
            <consortium name="The Broad Institute Genome Sequencing Center for Infectious Disease"/>
            <person name="Wu L."/>
            <person name="Ma J."/>
        </authorList>
    </citation>
    <scope>NUCLEOTIDE SEQUENCE [LARGE SCALE GENOMIC DNA]</scope>
    <source>
        <strain evidence="9">JCM 3366</strain>
    </source>
</reference>
<name>A0ABW0TA27_9HYPH</name>
<keyword evidence="3" id="KW-0731">Sigma factor</keyword>
<proteinExistence type="inferred from homology"/>
<evidence type="ECO:0000259" key="7">
    <source>
        <dbReference type="Pfam" id="PF04545"/>
    </source>
</evidence>
<dbReference type="InterPro" id="IPR039425">
    <property type="entry name" value="RNA_pol_sigma-70-like"/>
</dbReference>
<evidence type="ECO:0000313" key="9">
    <source>
        <dbReference type="Proteomes" id="UP001596107"/>
    </source>
</evidence>
<keyword evidence="4" id="KW-0238">DNA-binding</keyword>
<keyword evidence="2" id="KW-0805">Transcription regulation</keyword>
<gene>
    <name evidence="8" type="ORF">ACFPOD_09510</name>
</gene>
<dbReference type="InterPro" id="IPR014284">
    <property type="entry name" value="RNA_pol_sigma-70_dom"/>
</dbReference>
<keyword evidence="5" id="KW-0804">Transcription</keyword>
<dbReference type="Pfam" id="PF04542">
    <property type="entry name" value="Sigma70_r2"/>
    <property type="match status" value="1"/>
</dbReference>
<comment type="similarity">
    <text evidence="1">Belongs to the sigma-70 factor family. ECF subfamily.</text>
</comment>
<evidence type="ECO:0000313" key="8">
    <source>
        <dbReference type="EMBL" id="MFC5585350.1"/>
    </source>
</evidence>
<dbReference type="InterPro" id="IPR036388">
    <property type="entry name" value="WH-like_DNA-bd_sf"/>
</dbReference>
<dbReference type="InterPro" id="IPR013324">
    <property type="entry name" value="RNA_pol_sigma_r3/r4-like"/>
</dbReference>
<dbReference type="Proteomes" id="UP001596107">
    <property type="component" value="Unassembled WGS sequence"/>
</dbReference>
<accession>A0ABW0TA27</accession>
<feature type="domain" description="RNA polymerase sigma-70 region 2" evidence="6">
    <location>
        <begin position="66"/>
        <end position="133"/>
    </location>
</feature>
<dbReference type="InterPro" id="IPR007627">
    <property type="entry name" value="RNA_pol_sigma70_r2"/>
</dbReference>
<dbReference type="Gene3D" id="1.10.10.10">
    <property type="entry name" value="Winged helix-like DNA-binding domain superfamily/Winged helix DNA-binding domain"/>
    <property type="match status" value="1"/>
</dbReference>
<evidence type="ECO:0000256" key="5">
    <source>
        <dbReference type="ARBA" id="ARBA00023163"/>
    </source>
</evidence>
<dbReference type="InterPro" id="IPR007630">
    <property type="entry name" value="RNA_pol_sigma70_r4"/>
</dbReference>
<evidence type="ECO:0000256" key="1">
    <source>
        <dbReference type="ARBA" id="ARBA00010641"/>
    </source>
</evidence>
<comment type="caution">
    <text evidence="8">The sequence shown here is derived from an EMBL/GenBank/DDBJ whole genome shotgun (WGS) entry which is preliminary data.</text>
</comment>
<dbReference type="NCBIfam" id="TIGR02937">
    <property type="entry name" value="sigma70-ECF"/>
    <property type="match status" value="1"/>
</dbReference>
<dbReference type="RefSeq" id="WP_343224050.1">
    <property type="nucleotide sequence ID" value="NZ_CP078143.1"/>
</dbReference>
<evidence type="ECO:0000256" key="3">
    <source>
        <dbReference type="ARBA" id="ARBA00023082"/>
    </source>
</evidence>